<sequence length="94" mass="10521">MSGVIHRQQKLCSSTIQPLDRHLSEIDEKDGTIYINAGIDSTCCKKRSRMIHTLTNGIVISTNGQNFNDDLLNRNSHESEYHSRSNGCCSHCGK</sequence>
<protein>
    <submittedName>
        <fullName evidence="1">Uncharacterized protein</fullName>
    </submittedName>
</protein>
<accession>A0A813UD99</accession>
<dbReference type="AlphaFoldDB" id="A0A813UD99"/>
<reference evidence="1" key="1">
    <citation type="submission" date="2021-02" db="EMBL/GenBank/DDBJ databases">
        <authorList>
            <person name="Nowell W R."/>
        </authorList>
    </citation>
    <scope>NUCLEOTIDE SEQUENCE</scope>
</reference>
<dbReference type="EMBL" id="CAJNOR010002653">
    <property type="protein sequence ID" value="CAF1323700.1"/>
    <property type="molecule type" value="Genomic_DNA"/>
</dbReference>
<comment type="caution">
    <text evidence="1">The sequence shown here is derived from an EMBL/GenBank/DDBJ whole genome shotgun (WGS) entry which is preliminary data.</text>
</comment>
<dbReference type="OrthoDB" id="9971872at2759"/>
<evidence type="ECO:0000313" key="1">
    <source>
        <dbReference type="EMBL" id="CAF0822119.1"/>
    </source>
</evidence>
<name>A0A813UD99_ADIRI</name>
<proteinExistence type="predicted"/>
<gene>
    <name evidence="1" type="ORF">EDS130_LOCUS5910</name>
    <name evidence="2" type="ORF">XAT740_LOCUS30052</name>
</gene>
<dbReference type="EMBL" id="CAJNOJ010000016">
    <property type="protein sequence ID" value="CAF0822119.1"/>
    <property type="molecule type" value="Genomic_DNA"/>
</dbReference>
<dbReference type="Proteomes" id="UP000663852">
    <property type="component" value="Unassembled WGS sequence"/>
</dbReference>
<organism evidence="1 4">
    <name type="scientific">Adineta ricciae</name>
    <name type="common">Rotifer</name>
    <dbReference type="NCBI Taxonomy" id="249248"/>
    <lineage>
        <taxon>Eukaryota</taxon>
        <taxon>Metazoa</taxon>
        <taxon>Spiralia</taxon>
        <taxon>Gnathifera</taxon>
        <taxon>Rotifera</taxon>
        <taxon>Eurotatoria</taxon>
        <taxon>Bdelloidea</taxon>
        <taxon>Adinetida</taxon>
        <taxon>Adinetidae</taxon>
        <taxon>Adineta</taxon>
    </lineage>
</organism>
<keyword evidence="3" id="KW-1185">Reference proteome</keyword>
<evidence type="ECO:0000313" key="2">
    <source>
        <dbReference type="EMBL" id="CAF1323700.1"/>
    </source>
</evidence>
<dbReference type="Proteomes" id="UP000663828">
    <property type="component" value="Unassembled WGS sequence"/>
</dbReference>
<evidence type="ECO:0000313" key="4">
    <source>
        <dbReference type="Proteomes" id="UP000663852"/>
    </source>
</evidence>
<evidence type="ECO:0000313" key="3">
    <source>
        <dbReference type="Proteomes" id="UP000663828"/>
    </source>
</evidence>